<dbReference type="SUPFAM" id="SSF48371">
    <property type="entry name" value="ARM repeat"/>
    <property type="match status" value="1"/>
</dbReference>
<dbReference type="AlphaFoldDB" id="A0A1I8EB05"/>
<accession>A0A1I8EB05</accession>
<protein>
    <recommendedName>
        <fullName evidence="5">Armadillo repeat-containing protein 8</fullName>
    </recommendedName>
</protein>
<evidence type="ECO:0008006" key="5">
    <source>
        <dbReference type="Google" id="ProtNLM"/>
    </source>
</evidence>
<organism evidence="4">
    <name type="scientific">Wuchereria bancrofti</name>
    <dbReference type="NCBI Taxonomy" id="6293"/>
    <lineage>
        <taxon>Eukaryota</taxon>
        <taxon>Metazoa</taxon>
        <taxon>Ecdysozoa</taxon>
        <taxon>Nematoda</taxon>
        <taxon>Chromadorea</taxon>
        <taxon>Rhabditida</taxon>
        <taxon>Spirurina</taxon>
        <taxon>Spiruromorpha</taxon>
        <taxon>Filarioidea</taxon>
        <taxon>Onchocercidae</taxon>
        <taxon>Wuchereria</taxon>
    </lineage>
</organism>
<keyword evidence="2" id="KW-0813">Transport</keyword>
<reference evidence="4" key="1">
    <citation type="submission" date="2016-11" db="UniProtKB">
        <authorList>
            <consortium name="WormBaseParasite"/>
        </authorList>
    </citation>
    <scope>IDENTIFICATION</scope>
    <source>
        <strain evidence="4">pt0022</strain>
    </source>
</reference>
<evidence type="ECO:0000256" key="3">
    <source>
        <dbReference type="ARBA" id="ARBA00022927"/>
    </source>
</evidence>
<sequence>MGLRIQHVKSTGYTSYPYGIATLSCTVRQQEKSCKARAARIARPESHLARALGVSEDREFIMHLLQIILTVIISERMSKKGRNHSQKHQLFKPSIRGKNIHFWGNESDETSDEDNSWYSAKTVNCKTCLKPKYGHPNKPVVKEIMEIFRKKRPSLENIQRALQLLNVLVDNFQSPADEIHRQSLDVLLVQGIQFQNHTIQYYSIHALSIIVVHMDEDQLKSLIPRGLLTGLTTLLQSEVLFIVQKAIDVCSSLTIKSAAMRDVVAVCGSSHICELLSKHYQTISKEFARVVTTFLQDLCCPKPVPEFVLKYVASSARYLLRHEENEIRTTALRAILNVVTNKDFTLTFEDAYVELIMRFLDSARNNEIRASFNIIKVFAKQNNCNTDAIVKAGLIRKLMSLLQNMSSKYGLDICAVITSLLSNKKYIEPVLESGFVLLLLGLMDRGSSLYKKEAYRALTCMCNNLDRKNARILANRTYLEKMCKIFKSENNSYIACSLGLINCMFKACSKGRAKRRLRIAKEYIRESEAFEHIKEFINSEYYKVRSLADRIYSGYLTDDIH</sequence>
<name>A0A1I8EB05_WUCBA</name>
<proteinExistence type="inferred from homology"/>
<dbReference type="PANTHER" id="PTHR23316">
    <property type="entry name" value="IMPORTIN ALPHA"/>
    <property type="match status" value="1"/>
</dbReference>
<dbReference type="InterPro" id="IPR011989">
    <property type="entry name" value="ARM-like"/>
</dbReference>
<dbReference type="PROSITE" id="PS51257">
    <property type="entry name" value="PROKAR_LIPOPROTEIN"/>
    <property type="match status" value="1"/>
</dbReference>
<dbReference type="Gene3D" id="1.25.10.10">
    <property type="entry name" value="Leucine-rich Repeat Variant"/>
    <property type="match status" value="1"/>
</dbReference>
<keyword evidence="3" id="KW-0653">Protein transport</keyword>
<dbReference type="STRING" id="6293.A0A1I8EB05"/>
<evidence type="ECO:0000313" key="4">
    <source>
        <dbReference type="WBParaSite" id="maker-PairedContig_1175-snap-gene-0.10-mRNA-1"/>
    </source>
</evidence>
<dbReference type="WBParaSite" id="maker-PairedContig_1175-snap-gene-0.10-mRNA-1">
    <property type="protein sequence ID" value="maker-PairedContig_1175-snap-gene-0.10-mRNA-1"/>
    <property type="gene ID" value="maker-PairedContig_1175-snap-gene-0.10"/>
</dbReference>
<evidence type="ECO:0000256" key="2">
    <source>
        <dbReference type="ARBA" id="ARBA00022448"/>
    </source>
</evidence>
<dbReference type="GO" id="GO:0015031">
    <property type="term" value="P:protein transport"/>
    <property type="evidence" value="ECO:0007669"/>
    <property type="project" value="UniProtKB-KW"/>
</dbReference>
<dbReference type="InterPro" id="IPR016024">
    <property type="entry name" value="ARM-type_fold"/>
</dbReference>
<evidence type="ECO:0000256" key="1">
    <source>
        <dbReference type="ARBA" id="ARBA00010394"/>
    </source>
</evidence>
<comment type="similarity">
    <text evidence="1">Belongs to the importin alpha family.</text>
</comment>